<name>A0AAW2JSY1_SESRA</name>
<dbReference type="AlphaFoldDB" id="A0AAW2JSY1"/>
<comment type="caution">
    <text evidence="2">The sequence shown here is derived from an EMBL/GenBank/DDBJ whole genome shotgun (WGS) entry which is preliminary data.</text>
</comment>
<gene>
    <name evidence="2" type="ORF">Sradi_6822700</name>
</gene>
<dbReference type="EMBL" id="JACGWJ010000032">
    <property type="protein sequence ID" value="KAL0297706.1"/>
    <property type="molecule type" value="Genomic_DNA"/>
</dbReference>
<feature type="compositionally biased region" description="Basic residues" evidence="1">
    <location>
        <begin position="1"/>
        <end position="11"/>
    </location>
</feature>
<protein>
    <submittedName>
        <fullName evidence="2">Uncharacterized protein</fullName>
    </submittedName>
</protein>
<proteinExistence type="predicted"/>
<reference evidence="2" key="2">
    <citation type="journal article" date="2024" name="Plant">
        <title>Genomic evolution and insights into agronomic trait innovations of Sesamum species.</title>
        <authorList>
            <person name="Miao H."/>
            <person name="Wang L."/>
            <person name="Qu L."/>
            <person name="Liu H."/>
            <person name="Sun Y."/>
            <person name="Le M."/>
            <person name="Wang Q."/>
            <person name="Wei S."/>
            <person name="Zheng Y."/>
            <person name="Lin W."/>
            <person name="Duan Y."/>
            <person name="Cao H."/>
            <person name="Xiong S."/>
            <person name="Wang X."/>
            <person name="Wei L."/>
            <person name="Li C."/>
            <person name="Ma Q."/>
            <person name="Ju M."/>
            <person name="Zhao R."/>
            <person name="Li G."/>
            <person name="Mu C."/>
            <person name="Tian Q."/>
            <person name="Mei H."/>
            <person name="Zhang T."/>
            <person name="Gao T."/>
            <person name="Zhang H."/>
        </authorList>
    </citation>
    <scope>NUCLEOTIDE SEQUENCE</scope>
    <source>
        <strain evidence="2">G02</strain>
    </source>
</reference>
<organism evidence="2">
    <name type="scientific">Sesamum radiatum</name>
    <name type="common">Black benniseed</name>
    <dbReference type="NCBI Taxonomy" id="300843"/>
    <lineage>
        <taxon>Eukaryota</taxon>
        <taxon>Viridiplantae</taxon>
        <taxon>Streptophyta</taxon>
        <taxon>Embryophyta</taxon>
        <taxon>Tracheophyta</taxon>
        <taxon>Spermatophyta</taxon>
        <taxon>Magnoliopsida</taxon>
        <taxon>eudicotyledons</taxon>
        <taxon>Gunneridae</taxon>
        <taxon>Pentapetalae</taxon>
        <taxon>asterids</taxon>
        <taxon>lamiids</taxon>
        <taxon>Lamiales</taxon>
        <taxon>Pedaliaceae</taxon>
        <taxon>Sesamum</taxon>
    </lineage>
</organism>
<evidence type="ECO:0000256" key="1">
    <source>
        <dbReference type="SAM" id="MobiDB-lite"/>
    </source>
</evidence>
<feature type="region of interest" description="Disordered" evidence="1">
    <location>
        <begin position="1"/>
        <end position="21"/>
    </location>
</feature>
<accession>A0AAW2JSY1</accession>
<sequence>MQPPGRRHHLPRSASPSFHPAIATFHVPPPSTRLSPPSMFHLLPPGYCHLPRSAYHHLPRSAYRQPKTTQEMKAETSINGNTSSSAAAKTMIVEHFTQCKSFKKTATQVTEQAKERGSFGPLKALHLDKNKIVIGTLSKGFVDGFRYMGF</sequence>
<evidence type="ECO:0000313" key="2">
    <source>
        <dbReference type="EMBL" id="KAL0297706.1"/>
    </source>
</evidence>
<reference evidence="2" key="1">
    <citation type="submission" date="2020-06" db="EMBL/GenBank/DDBJ databases">
        <authorList>
            <person name="Li T."/>
            <person name="Hu X."/>
            <person name="Zhang T."/>
            <person name="Song X."/>
            <person name="Zhang H."/>
            <person name="Dai N."/>
            <person name="Sheng W."/>
            <person name="Hou X."/>
            <person name="Wei L."/>
        </authorList>
    </citation>
    <scope>NUCLEOTIDE SEQUENCE</scope>
    <source>
        <strain evidence="2">G02</strain>
        <tissue evidence="2">Leaf</tissue>
    </source>
</reference>